<protein>
    <submittedName>
        <fullName evidence="2">Uncharacterized protein</fullName>
    </submittedName>
</protein>
<sequence>MCLKVCLLCSTGWFSLLPLSCLPLLLFYGLACGVDTILRMSLLLSLVCVLGHYISINWIFLQPFGEVGLFILLWALPVKLVPYSVVYVYGFVLQFLLKQRLIHVL</sequence>
<feature type="transmembrane region" description="Helical" evidence="1">
    <location>
        <begin position="42"/>
        <end position="60"/>
    </location>
</feature>
<name>A0A0L8IE78_OCTBM</name>
<evidence type="ECO:0000256" key="1">
    <source>
        <dbReference type="SAM" id="Phobius"/>
    </source>
</evidence>
<evidence type="ECO:0000313" key="2">
    <source>
        <dbReference type="EMBL" id="KOF99355.1"/>
    </source>
</evidence>
<organism evidence="2">
    <name type="scientific">Octopus bimaculoides</name>
    <name type="common">California two-spotted octopus</name>
    <dbReference type="NCBI Taxonomy" id="37653"/>
    <lineage>
        <taxon>Eukaryota</taxon>
        <taxon>Metazoa</taxon>
        <taxon>Spiralia</taxon>
        <taxon>Lophotrochozoa</taxon>
        <taxon>Mollusca</taxon>
        <taxon>Cephalopoda</taxon>
        <taxon>Coleoidea</taxon>
        <taxon>Octopodiformes</taxon>
        <taxon>Octopoda</taxon>
        <taxon>Incirrata</taxon>
        <taxon>Octopodidae</taxon>
        <taxon>Octopus</taxon>
    </lineage>
</organism>
<keyword evidence="1" id="KW-0472">Membrane</keyword>
<keyword evidence="1" id="KW-1133">Transmembrane helix</keyword>
<keyword evidence="1" id="KW-0812">Transmembrane</keyword>
<reference evidence="2" key="1">
    <citation type="submission" date="2015-07" db="EMBL/GenBank/DDBJ databases">
        <title>MeaNS - Measles Nucleotide Surveillance Program.</title>
        <authorList>
            <person name="Tran T."/>
            <person name="Druce J."/>
        </authorList>
    </citation>
    <scope>NUCLEOTIDE SEQUENCE</scope>
    <source>
        <strain evidence="2">UCB-OBI-ISO-001</strain>
        <tissue evidence="2">Gonad</tissue>
    </source>
</reference>
<gene>
    <name evidence="2" type="ORF">OCBIM_22017551mg</name>
</gene>
<dbReference type="OrthoDB" id="10040867at2759"/>
<dbReference type="AlphaFoldDB" id="A0A0L8IE78"/>
<proteinExistence type="predicted"/>
<accession>A0A0L8IE78</accession>
<feature type="transmembrane region" description="Helical" evidence="1">
    <location>
        <begin position="80"/>
        <end position="97"/>
    </location>
</feature>
<dbReference type="EMBL" id="KQ415978">
    <property type="protein sequence ID" value="KOF99355.1"/>
    <property type="molecule type" value="Genomic_DNA"/>
</dbReference>
<feature type="transmembrane region" description="Helical" evidence="1">
    <location>
        <begin position="12"/>
        <end position="30"/>
    </location>
</feature>